<evidence type="ECO:0000313" key="3">
    <source>
        <dbReference type="Proteomes" id="UP000038009"/>
    </source>
</evidence>
<dbReference type="Proteomes" id="UP000038009">
    <property type="component" value="Unassembled WGS sequence"/>
</dbReference>
<dbReference type="VEuPathDB" id="TriTrypDB:Lsey_0003_0560"/>
<sequence>MFGCAVSDVGVVVNVRIDGRVSDPALLRGISVDRTAMEAYESKPEVQPSDAMGGLKLDDAVTAAAAGINGTPTCAAPPQLTGVVDEAMDPALFYACTPTDARVRQRIFHYLNILPFGLQRATDVFSAVGRHTNMGLVIGVTDDGQYLVMPYPNNQCLQLQRVRTAPHLSYRRDTPLSAEVDPACLKRIHRESRSRRSHQRMAMFFRHAAARFGTAMRESSLISADSTNSASKLISSSSPSLRPLPTNATDAPGTTTNIAPTLRGPRRLNRMHSSRFAPPATTTSLVSMPAHATTSFRSSGTLHSRLSAAEQTPKMPSAAASMTTIARPLHASGDECSAGGNASALSGTGGLENISEMLYALRDLQLPPPLALHGPVPPHRVGSRVVARRFGCADVLHTGLVLAADYDVSYTIRYDCDGEVDTGVLHCDVHALDDVEDDDNASRRQQQSRERVAEPCRVRDHVTVEVAQREYRAVVMAATGSGRYNLALDVAPSLLIEVESRRIQSVKPILFGAIFAQPRHLALFRRLDSTGSGRVNWKDVRHFVLSSEGFGQPLSFQRLGELQRDMRIRKHTVEPQLLSKVPVQEEEQQLSFRDFEYVLMRAEDLL</sequence>
<comment type="caution">
    <text evidence="2">The sequence shown here is derived from an EMBL/GenBank/DDBJ whole genome shotgun (WGS) entry which is preliminary data.</text>
</comment>
<feature type="compositionally biased region" description="Basic residues" evidence="1">
    <location>
        <begin position="264"/>
        <end position="273"/>
    </location>
</feature>
<feature type="region of interest" description="Disordered" evidence="1">
    <location>
        <begin position="231"/>
        <end position="283"/>
    </location>
</feature>
<feature type="compositionally biased region" description="Polar residues" evidence="1">
    <location>
        <begin position="246"/>
        <end position="259"/>
    </location>
</feature>
<evidence type="ECO:0000256" key="1">
    <source>
        <dbReference type="SAM" id="MobiDB-lite"/>
    </source>
</evidence>
<reference evidence="2 3" key="1">
    <citation type="journal article" date="2015" name="PLoS Pathog.">
        <title>Leptomonas seymouri: Adaptations to the Dixenous Life Cycle Analyzed by Genome Sequencing, Transcriptome Profiling and Co-infection with Leishmania donovani.</title>
        <authorList>
            <person name="Kraeva N."/>
            <person name="Butenko A."/>
            <person name="Hlavacova J."/>
            <person name="Kostygov A."/>
            <person name="Myskova J."/>
            <person name="Grybchuk D."/>
            <person name="Lestinova T."/>
            <person name="Votypka J."/>
            <person name="Volf P."/>
            <person name="Opperdoes F."/>
            <person name="Flegontov P."/>
            <person name="Lukes J."/>
            <person name="Yurchenko V."/>
        </authorList>
    </citation>
    <scope>NUCLEOTIDE SEQUENCE [LARGE SCALE GENOMIC DNA]</scope>
    <source>
        <strain evidence="2 3">ATCC 30220</strain>
    </source>
</reference>
<accession>A0A0N1I943</accession>
<gene>
    <name evidence="2" type="ORF">ABL78_0259</name>
</gene>
<proteinExistence type="predicted"/>
<dbReference type="OMA" id="VEAYECG"/>
<dbReference type="OrthoDB" id="435273at2759"/>
<evidence type="ECO:0000313" key="2">
    <source>
        <dbReference type="EMBL" id="KPI90663.1"/>
    </source>
</evidence>
<name>A0A0N1I943_LEPSE</name>
<feature type="compositionally biased region" description="Low complexity" evidence="1">
    <location>
        <begin position="231"/>
        <end position="245"/>
    </location>
</feature>
<dbReference type="EMBL" id="LJSK01000003">
    <property type="protein sequence ID" value="KPI90663.1"/>
    <property type="molecule type" value="Genomic_DNA"/>
</dbReference>
<protein>
    <submittedName>
        <fullName evidence="2">Uncharacterized protein</fullName>
    </submittedName>
</protein>
<dbReference type="AlphaFoldDB" id="A0A0N1I943"/>
<keyword evidence="3" id="KW-1185">Reference proteome</keyword>
<organism evidence="2 3">
    <name type="scientific">Leptomonas seymouri</name>
    <dbReference type="NCBI Taxonomy" id="5684"/>
    <lineage>
        <taxon>Eukaryota</taxon>
        <taxon>Discoba</taxon>
        <taxon>Euglenozoa</taxon>
        <taxon>Kinetoplastea</taxon>
        <taxon>Metakinetoplastina</taxon>
        <taxon>Trypanosomatida</taxon>
        <taxon>Trypanosomatidae</taxon>
        <taxon>Leishmaniinae</taxon>
        <taxon>Leptomonas</taxon>
    </lineage>
</organism>